<evidence type="ECO:0000259" key="1">
    <source>
        <dbReference type="Pfam" id="PF00535"/>
    </source>
</evidence>
<proteinExistence type="predicted"/>
<comment type="caution">
    <text evidence="2">The sequence shown here is derived from an EMBL/GenBank/DDBJ whole genome shotgun (WGS) entry which is preliminary data.</text>
</comment>
<dbReference type="SUPFAM" id="SSF53448">
    <property type="entry name" value="Nucleotide-diphospho-sugar transferases"/>
    <property type="match status" value="1"/>
</dbReference>
<keyword evidence="3" id="KW-1185">Reference proteome</keyword>
<protein>
    <submittedName>
        <fullName evidence="2">Glycosyltransferase family 2 protein</fullName>
    </submittedName>
</protein>
<sequence>MIDICAIIINYNTASYTIGCINSLLENTSTQTSYELVIVDNNSSFEDYSTLKKHIGTVNDYRVKLVRSKQNIGFGAGNMLGVQHTSPCKYYAFINNDTLMVSKDCLGGLKLFMQQTPDAGICSPQMLDEDKNFRVTIDHYSSLKREIFRRPLLERLFPTTYLNRKQRFEQPTVVHYVQGSFMFVDAASFNMIGGFDTNLFLFYEESDLSLRMTKKSNKNTYIVPSLEYIHYKSASMNKNIYLKMEQKISLLYHTQKHYGSIQRAVLNSYFCIRYFFTALIKPSYWRLFVLLLEGAPLSKSLKLKQQINEEI</sequence>
<dbReference type="RefSeq" id="WP_343765221.1">
    <property type="nucleotide sequence ID" value="NZ_BAAAFG010000014.1"/>
</dbReference>
<dbReference type="Proteomes" id="UP001500507">
    <property type="component" value="Unassembled WGS sequence"/>
</dbReference>
<gene>
    <name evidence="2" type="ORF">GCM10009117_13840</name>
</gene>
<name>A0ABP3XXC3_9FLAO</name>
<reference evidence="3" key="1">
    <citation type="journal article" date="2019" name="Int. J. Syst. Evol. Microbiol.">
        <title>The Global Catalogue of Microorganisms (GCM) 10K type strain sequencing project: providing services to taxonomists for standard genome sequencing and annotation.</title>
        <authorList>
            <consortium name="The Broad Institute Genomics Platform"/>
            <consortium name="The Broad Institute Genome Sequencing Center for Infectious Disease"/>
            <person name="Wu L."/>
            <person name="Ma J."/>
        </authorList>
    </citation>
    <scope>NUCLEOTIDE SEQUENCE [LARGE SCALE GENOMIC DNA]</scope>
    <source>
        <strain evidence="3">JCM 16082</strain>
    </source>
</reference>
<dbReference type="InterPro" id="IPR001173">
    <property type="entry name" value="Glyco_trans_2-like"/>
</dbReference>
<dbReference type="InterPro" id="IPR029044">
    <property type="entry name" value="Nucleotide-diphossugar_trans"/>
</dbReference>
<organism evidence="2 3">
    <name type="scientific">Gangjinia marincola</name>
    <dbReference type="NCBI Taxonomy" id="578463"/>
    <lineage>
        <taxon>Bacteria</taxon>
        <taxon>Pseudomonadati</taxon>
        <taxon>Bacteroidota</taxon>
        <taxon>Flavobacteriia</taxon>
        <taxon>Flavobacteriales</taxon>
        <taxon>Flavobacteriaceae</taxon>
        <taxon>Gangjinia</taxon>
    </lineage>
</organism>
<accession>A0ABP3XXC3</accession>
<dbReference type="EMBL" id="BAAAFG010000014">
    <property type="protein sequence ID" value="GAA0872237.1"/>
    <property type="molecule type" value="Genomic_DNA"/>
</dbReference>
<dbReference type="Pfam" id="PF00535">
    <property type="entry name" value="Glycos_transf_2"/>
    <property type="match status" value="1"/>
</dbReference>
<dbReference type="PANTHER" id="PTHR43179:SF7">
    <property type="entry name" value="RHAMNOSYLTRANSFERASE WBBL"/>
    <property type="match status" value="1"/>
</dbReference>
<evidence type="ECO:0000313" key="3">
    <source>
        <dbReference type="Proteomes" id="UP001500507"/>
    </source>
</evidence>
<dbReference type="CDD" id="cd04186">
    <property type="entry name" value="GT_2_like_c"/>
    <property type="match status" value="1"/>
</dbReference>
<dbReference type="Gene3D" id="3.90.550.10">
    <property type="entry name" value="Spore Coat Polysaccharide Biosynthesis Protein SpsA, Chain A"/>
    <property type="match status" value="1"/>
</dbReference>
<dbReference type="PANTHER" id="PTHR43179">
    <property type="entry name" value="RHAMNOSYLTRANSFERASE WBBL"/>
    <property type="match status" value="1"/>
</dbReference>
<feature type="domain" description="Glycosyltransferase 2-like" evidence="1">
    <location>
        <begin position="6"/>
        <end position="178"/>
    </location>
</feature>
<evidence type="ECO:0000313" key="2">
    <source>
        <dbReference type="EMBL" id="GAA0872237.1"/>
    </source>
</evidence>